<evidence type="ECO:0000313" key="3">
    <source>
        <dbReference type="EMBL" id="KAK7039689.1"/>
    </source>
</evidence>
<keyword evidence="4" id="KW-1185">Reference proteome</keyword>
<evidence type="ECO:0000256" key="1">
    <source>
        <dbReference type="SAM" id="Phobius"/>
    </source>
</evidence>
<accession>A0AAW0CLD9</accession>
<evidence type="ECO:0000313" key="4">
    <source>
        <dbReference type="Proteomes" id="UP001362999"/>
    </source>
</evidence>
<gene>
    <name evidence="3" type="ORF">R3P38DRAFT_2901426</name>
</gene>
<protein>
    <submittedName>
        <fullName evidence="3">Uncharacterized protein</fullName>
    </submittedName>
</protein>
<name>A0AAW0CLD9_9AGAR</name>
<feature type="chain" id="PRO_5043900539" evidence="2">
    <location>
        <begin position="22"/>
        <end position="192"/>
    </location>
</feature>
<comment type="caution">
    <text evidence="3">The sequence shown here is derived from an EMBL/GenBank/DDBJ whole genome shotgun (WGS) entry which is preliminary data.</text>
</comment>
<keyword evidence="1" id="KW-0472">Membrane</keyword>
<feature type="signal peptide" evidence="2">
    <location>
        <begin position="1"/>
        <end position="21"/>
    </location>
</feature>
<organism evidence="3 4">
    <name type="scientific">Favolaschia claudopus</name>
    <dbReference type="NCBI Taxonomy" id="2862362"/>
    <lineage>
        <taxon>Eukaryota</taxon>
        <taxon>Fungi</taxon>
        <taxon>Dikarya</taxon>
        <taxon>Basidiomycota</taxon>
        <taxon>Agaricomycotina</taxon>
        <taxon>Agaricomycetes</taxon>
        <taxon>Agaricomycetidae</taxon>
        <taxon>Agaricales</taxon>
        <taxon>Marasmiineae</taxon>
        <taxon>Mycenaceae</taxon>
        <taxon>Favolaschia</taxon>
    </lineage>
</organism>
<keyword evidence="1" id="KW-1133">Transmembrane helix</keyword>
<dbReference type="EMBL" id="JAWWNJ010000016">
    <property type="protein sequence ID" value="KAK7039689.1"/>
    <property type="molecule type" value="Genomic_DNA"/>
</dbReference>
<evidence type="ECO:0000256" key="2">
    <source>
        <dbReference type="SAM" id="SignalP"/>
    </source>
</evidence>
<feature type="transmembrane region" description="Helical" evidence="1">
    <location>
        <begin position="168"/>
        <end position="191"/>
    </location>
</feature>
<reference evidence="3 4" key="1">
    <citation type="journal article" date="2024" name="J Genomics">
        <title>Draft genome sequencing and assembly of Favolaschia claudopus CIRM-BRFM 2984 isolated from oak limbs.</title>
        <authorList>
            <person name="Navarro D."/>
            <person name="Drula E."/>
            <person name="Chaduli D."/>
            <person name="Cazenave R."/>
            <person name="Ahrendt S."/>
            <person name="Wang J."/>
            <person name="Lipzen A."/>
            <person name="Daum C."/>
            <person name="Barry K."/>
            <person name="Grigoriev I.V."/>
            <person name="Favel A."/>
            <person name="Rosso M.N."/>
            <person name="Martin F."/>
        </authorList>
    </citation>
    <scope>NUCLEOTIDE SEQUENCE [LARGE SCALE GENOMIC DNA]</scope>
    <source>
        <strain evidence="3 4">CIRM-BRFM 2984</strain>
    </source>
</reference>
<proteinExistence type="predicted"/>
<keyword evidence="2" id="KW-0732">Signal</keyword>
<dbReference type="AlphaFoldDB" id="A0AAW0CLD9"/>
<sequence length="192" mass="19533">MLIFGNFLIAALASSFPYAAAIPAPMPVVTTLAVPAPFFTPPSSPLPAVVLGVDKDGHTTYAVEQDGIISDATTTQTLPFTATIVEGASYASYTLAISAHGIGLVAGFDCSLDQNKNEAVCSEFDAQSSTMAVATFPSLTGFVLDVVSTAAPQGGSGKPNSAVGQTRLGLASFTMLGGMMMMGLVFGAGWVL</sequence>
<dbReference type="Proteomes" id="UP001362999">
    <property type="component" value="Unassembled WGS sequence"/>
</dbReference>
<keyword evidence="1" id="KW-0812">Transmembrane</keyword>